<evidence type="ECO:0000313" key="7">
    <source>
        <dbReference type="EMBL" id="QES90618.1"/>
    </source>
</evidence>
<dbReference type="PANTHER" id="PTHR30566">
    <property type="entry name" value="YNAI-RELATED MECHANOSENSITIVE ION CHANNEL"/>
    <property type="match status" value="1"/>
</dbReference>
<evidence type="ECO:0000256" key="2">
    <source>
        <dbReference type="ARBA" id="ARBA00022692"/>
    </source>
</evidence>
<dbReference type="Gene3D" id="1.10.287.1260">
    <property type="match status" value="1"/>
</dbReference>
<dbReference type="OrthoDB" id="9809206at2"/>
<evidence type="ECO:0000256" key="1">
    <source>
        <dbReference type="ARBA" id="ARBA00004370"/>
    </source>
</evidence>
<dbReference type="RefSeq" id="WP_131331604.1">
    <property type="nucleotide sequence ID" value="NZ_CP044016.1"/>
</dbReference>
<evidence type="ECO:0000259" key="6">
    <source>
        <dbReference type="Pfam" id="PF00924"/>
    </source>
</evidence>
<dbReference type="PANTHER" id="PTHR30566:SF5">
    <property type="entry name" value="MECHANOSENSITIVE ION CHANNEL PROTEIN 1, MITOCHONDRIAL-RELATED"/>
    <property type="match status" value="1"/>
</dbReference>
<sequence length="371" mass="41487">MADFLEKIGSTEILDNHLKSILIAVATILIAFFIRKLLSRFIANLIFKFLSKDISTQYKSNFDNYIVARFGRFLFWFITIASLNLLTPPSDLKSIPLFGKDLVYWGDALLRIVLIYSFINLAIGVVYFIFSIYKVHSQKSGNKSALQLFTLLGDLSRIVLIIIGVLMSIKIGLGYSIQGLLTNISLVTAALALAAKESLENLIASFIIFLDKPFYIGDYVTVSGVSGTVEAIGLRSTRLRTANKTLVTVPNKQMVDTLLDNVSQRSQYKFSEKLEISLSATSDDLIWIKEQITNLLSEKNALAISVYLQQTGSSAHFMYLEYYINVGDMSSTDFNNLTGEVNREIVAMFQQHDIHFAQESSTVVSIQQSSN</sequence>
<reference evidence="7 8" key="1">
    <citation type="submission" date="2019-09" db="EMBL/GenBank/DDBJ databases">
        <title>Complete genome sequence of Arachidicoccus sp. B3-10 isolated from apple orchard soil.</title>
        <authorList>
            <person name="Kim H.S."/>
            <person name="Han K.-I."/>
            <person name="Suh M.K."/>
            <person name="Lee K.C."/>
            <person name="Eom M.K."/>
            <person name="Kim J.-S."/>
            <person name="Kang S.W."/>
            <person name="Sin Y."/>
            <person name="Lee J.-S."/>
        </authorList>
    </citation>
    <scope>NUCLEOTIDE SEQUENCE [LARGE SCALE GENOMIC DNA]</scope>
    <source>
        <strain evidence="7 8">B3-10</strain>
    </source>
</reference>
<proteinExistence type="predicted"/>
<evidence type="ECO:0000256" key="5">
    <source>
        <dbReference type="SAM" id="Phobius"/>
    </source>
</evidence>
<keyword evidence="3 5" id="KW-1133">Transmembrane helix</keyword>
<dbReference type="Pfam" id="PF00924">
    <property type="entry name" value="MS_channel_2nd"/>
    <property type="match status" value="1"/>
</dbReference>
<accession>A0A5P2G7E6</accession>
<dbReference type="InterPro" id="IPR010920">
    <property type="entry name" value="LSM_dom_sf"/>
</dbReference>
<evidence type="ECO:0000256" key="3">
    <source>
        <dbReference type="ARBA" id="ARBA00022989"/>
    </source>
</evidence>
<protein>
    <submittedName>
        <fullName evidence="7">Mechanosensitive ion channel</fullName>
    </submittedName>
</protein>
<evidence type="ECO:0000256" key="4">
    <source>
        <dbReference type="ARBA" id="ARBA00023136"/>
    </source>
</evidence>
<keyword evidence="2 5" id="KW-0812">Transmembrane</keyword>
<feature type="transmembrane region" description="Helical" evidence="5">
    <location>
        <begin position="70"/>
        <end position="88"/>
    </location>
</feature>
<feature type="transmembrane region" description="Helical" evidence="5">
    <location>
        <begin position="145"/>
        <end position="169"/>
    </location>
</feature>
<dbReference type="InterPro" id="IPR006685">
    <property type="entry name" value="MscS_channel_2nd"/>
</dbReference>
<keyword evidence="4 5" id="KW-0472">Membrane</keyword>
<feature type="domain" description="Mechanosensitive ion channel MscS" evidence="6">
    <location>
        <begin position="198"/>
        <end position="263"/>
    </location>
</feature>
<dbReference type="InterPro" id="IPR023408">
    <property type="entry name" value="MscS_beta-dom_sf"/>
</dbReference>
<name>A0A5P2G7E6_9BACT</name>
<dbReference type="AlphaFoldDB" id="A0A5P2G7E6"/>
<comment type="subcellular location">
    <subcellularLocation>
        <location evidence="1">Membrane</location>
    </subcellularLocation>
</comment>
<dbReference type="EMBL" id="CP044016">
    <property type="protein sequence ID" value="QES90618.1"/>
    <property type="molecule type" value="Genomic_DNA"/>
</dbReference>
<dbReference type="GO" id="GO:0016020">
    <property type="term" value="C:membrane"/>
    <property type="evidence" value="ECO:0007669"/>
    <property type="project" value="UniProtKB-SubCell"/>
</dbReference>
<feature type="transmembrane region" description="Helical" evidence="5">
    <location>
        <begin position="108"/>
        <end position="133"/>
    </location>
</feature>
<gene>
    <name evidence="7" type="ORF">E0W69_018805</name>
</gene>
<feature type="transmembrane region" description="Helical" evidence="5">
    <location>
        <begin position="20"/>
        <end position="38"/>
    </location>
</feature>
<organism evidence="7 8">
    <name type="scientific">Rhizosphaericola mali</name>
    <dbReference type="NCBI Taxonomy" id="2545455"/>
    <lineage>
        <taxon>Bacteria</taxon>
        <taxon>Pseudomonadati</taxon>
        <taxon>Bacteroidota</taxon>
        <taxon>Chitinophagia</taxon>
        <taxon>Chitinophagales</taxon>
        <taxon>Chitinophagaceae</taxon>
        <taxon>Rhizosphaericola</taxon>
    </lineage>
</organism>
<dbReference type="Proteomes" id="UP000292424">
    <property type="component" value="Chromosome"/>
</dbReference>
<dbReference type="SUPFAM" id="SSF50182">
    <property type="entry name" value="Sm-like ribonucleoproteins"/>
    <property type="match status" value="1"/>
</dbReference>
<evidence type="ECO:0000313" key="8">
    <source>
        <dbReference type="Proteomes" id="UP000292424"/>
    </source>
</evidence>
<keyword evidence="8" id="KW-1185">Reference proteome</keyword>
<dbReference type="KEGG" id="arac:E0W69_018805"/>
<dbReference type="Gene3D" id="2.30.30.60">
    <property type="match status" value="1"/>
</dbReference>
<dbReference type="GO" id="GO:0008381">
    <property type="term" value="F:mechanosensitive monoatomic ion channel activity"/>
    <property type="evidence" value="ECO:0007669"/>
    <property type="project" value="UniProtKB-ARBA"/>
</dbReference>